<organism evidence="5">
    <name type="scientific">Metarhizium acridum (strain CQMa 102)</name>
    <dbReference type="NCBI Taxonomy" id="655827"/>
    <lineage>
        <taxon>Eukaryota</taxon>
        <taxon>Fungi</taxon>
        <taxon>Dikarya</taxon>
        <taxon>Ascomycota</taxon>
        <taxon>Pezizomycotina</taxon>
        <taxon>Sordariomycetes</taxon>
        <taxon>Hypocreomycetidae</taxon>
        <taxon>Hypocreales</taxon>
        <taxon>Clavicipitaceae</taxon>
        <taxon>Metarhizium</taxon>
    </lineage>
</organism>
<dbReference type="OMA" id="HATDCRL"/>
<proteinExistence type="inferred from homology"/>
<dbReference type="GO" id="GO:0008080">
    <property type="term" value="F:N-acetyltransferase activity"/>
    <property type="evidence" value="ECO:0007669"/>
    <property type="project" value="InterPro"/>
</dbReference>
<dbReference type="KEGG" id="maw:19249185"/>
<evidence type="ECO:0000256" key="3">
    <source>
        <dbReference type="ARBA" id="ARBA00023315"/>
    </source>
</evidence>
<accession>E9E4S6</accession>
<dbReference type="OrthoDB" id="9987540at2759"/>
<reference evidence="4 5" key="1">
    <citation type="journal article" date="2011" name="PLoS Genet.">
        <title>Genome sequencing and comparative transcriptomics of the model entomopathogenic fungi Metarhizium anisopliae and M. acridum.</title>
        <authorList>
            <person name="Gao Q."/>
            <person name="Jin K."/>
            <person name="Ying S.H."/>
            <person name="Zhang Y."/>
            <person name="Xiao G."/>
            <person name="Shang Y."/>
            <person name="Duan Z."/>
            <person name="Hu X."/>
            <person name="Xie X.Q."/>
            <person name="Zhou G."/>
            <person name="Peng G."/>
            <person name="Luo Z."/>
            <person name="Huang W."/>
            <person name="Wang B."/>
            <person name="Fang W."/>
            <person name="Wang S."/>
            <person name="Zhong Y."/>
            <person name="Ma L.J."/>
            <person name="St Leger R.J."/>
            <person name="Zhao G.P."/>
            <person name="Pei Y."/>
            <person name="Feng M.G."/>
            <person name="Xia Y."/>
            <person name="Wang C."/>
        </authorList>
    </citation>
    <scope>NUCLEOTIDE SEQUENCE [LARGE SCALE GENOMIC DNA]</scope>
    <source>
        <strain evidence="4 5">CQMa 102</strain>
    </source>
</reference>
<sequence>MLPLHPRSPPRRPQGPLCTRQSLVADLRNLGINKGDTLLVHSSLKSMGFVSGGAETVVSALLQVLGREGTLVVPAFSCGNSDPSTWKVPPVSLDVDEAWWPALRASIPAYDPEKTRTLAVGTIPETVRTWPSALRSAHPQVSFAAIGLHAGTVTANHALDCCFGEQSPLARMEGLSARVLLLGVGYHRCTCFHLAEGRVSSPKMENSFAVTVDGTRRWLTVEDTVINGDDFEELGADFERDCDVRRGFVGAADCAALSLPEATLYAKKWFQEHR</sequence>
<dbReference type="eggNOG" id="ENOG502SSMA">
    <property type="taxonomic scope" value="Eukaryota"/>
</dbReference>
<dbReference type="InterPro" id="IPR003679">
    <property type="entry name" value="Amioglycoside_AcTrfase"/>
</dbReference>
<dbReference type="GO" id="GO:0046677">
    <property type="term" value="P:response to antibiotic"/>
    <property type="evidence" value="ECO:0007669"/>
    <property type="project" value="InterPro"/>
</dbReference>
<keyword evidence="5" id="KW-1185">Reference proteome</keyword>
<dbReference type="SUPFAM" id="SSF110710">
    <property type="entry name" value="TTHA0583/YokD-like"/>
    <property type="match status" value="1"/>
</dbReference>
<dbReference type="InParanoid" id="E9E4S6"/>
<protein>
    <submittedName>
        <fullName evidence="4">Aminoglycoside acetyltransferase</fullName>
    </submittedName>
</protein>
<name>E9E4S6_METAQ</name>
<dbReference type="Proteomes" id="UP000002499">
    <property type="component" value="Unassembled WGS sequence"/>
</dbReference>
<keyword evidence="2 4" id="KW-0808">Transferase</keyword>
<dbReference type="Pfam" id="PF02522">
    <property type="entry name" value="Antibiotic_NAT"/>
    <property type="match status" value="1"/>
</dbReference>
<dbReference type="GeneID" id="19249185"/>
<dbReference type="HOGENOM" id="CLU_060091_0_0_1"/>
<gene>
    <name evidence="4" type="ORF">MAC_04874</name>
</gene>
<evidence type="ECO:0000256" key="2">
    <source>
        <dbReference type="ARBA" id="ARBA00022679"/>
    </source>
</evidence>
<dbReference type="InterPro" id="IPR028345">
    <property type="entry name" value="Antibiotic_NAT-like"/>
</dbReference>
<dbReference type="PANTHER" id="PTHR11104">
    <property type="entry name" value="AMINOGLYCOSIDE N3-ACETYLTRANSFERASE"/>
    <property type="match status" value="1"/>
</dbReference>
<dbReference type="PANTHER" id="PTHR11104:SF0">
    <property type="entry name" value="SPBETA PROPHAGE-DERIVED AMINOGLYCOSIDE N(3')-ACETYLTRANSFERASE-LIKE PROTEIN YOKD"/>
    <property type="match status" value="1"/>
</dbReference>
<dbReference type="AlphaFoldDB" id="E9E4S6"/>
<keyword evidence="3" id="KW-0012">Acyltransferase</keyword>
<evidence type="ECO:0000313" key="4">
    <source>
        <dbReference type="EMBL" id="EFY89099.1"/>
    </source>
</evidence>
<evidence type="ECO:0000313" key="5">
    <source>
        <dbReference type="Proteomes" id="UP000002499"/>
    </source>
</evidence>
<evidence type="ECO:0000256" key="1">
    <source>
        <dbReference type="ARBA" id="ARBA00006383"/>
    </source>
</evidence>
<dbReference type="EMBL" id="GL698503">
    <property type="protein sequence ID" value="EFY89099.1"/>
    <property type="molecule type" value="Genomic_DNA"/>
</dbReference>
<comment type="similarity">
    <text evidence="1">Belongs to the antibiotic N-acetyltransferase family.</text>
</comment>